<dbReference type="PROSITE" id="PS51898">
    <property type="entry name" value="TYR_RECOMBINASE"/>
    <property type="match status" value="1"/>
</dbReference>
<dbReference type="InterPro" id="IPR011010">
    <property type="entry name" value="DNA_brk_join_enz"/>
</dbReference>
<accession>A0ABU2MS40</accession>
<reference evidence="4" key="1">
    <citation type="submission" date="2023-07" db="EMBL/GenBank/DDBJ databases">
        <title>30 novel species of actinomycetes from the DSMZ collection.</title>
        <authorList>
            <person name="Nouioui I."/>
        </authorList>
    </citation>
    <scope>NUCLEOTIDE SEQUENCE [LARGE SCALE GENOMIC DNA]</scope>
    <source>
        <strain evidence="4">DSM 44938</strain>
    </source>
</reference>
<name>A0ABU2MS40_9ACTN</name>
<gene>
    <name evidence="3" type="ORF">RM590_17775</name>
</gene>
<dbReference type="RefSeq" id="WP_311705586.1">
    <property type="nucleotide sequence ID" value="NZ_JAVREL010000010.1"/>
</dbReference>
<dbReference type="Gene3D" id="1.10.443.10">
    <property type="entry name" value="Intergrase catalytic core"/>
    <property type="match status" value="1"/>
</dbReference>
<sequence>MSIAPRAWQQKRVQAVREELPDRYRIGLDLGAGCGLRQGEAFGFSPLDVRGDFVHIERQVLRHKSQLYFGPPKGGKERDVPLAPSLQKRILGHQERFEPALVTLPWLDPEEPDLPREQRRMVTVPLLISTTRGMAINRATWNTKTWKPALAAAGVISPLPRREKGEKPARVWEPSREHGFHVLRHTYASVMLEAGESIVSLAKWLGHSDPAFTLWTYTHFMPQAGTRGLAALESWFSLVA</sequence>
<feature type="domain" description="Tyr recombinase" evidence="2">
    <location>
        <begin position="3"/>
        <end position="230"/>
    </location>
</feature>
<dbReference type="Pfam" id="PF00589">
    <property type="entry name" value="Phage_integrase"/>
    <property type="match status" value="1"/>
</dbReference>
<keyword evidence="4" id="KW-1185">Reference proteome</keyword>
<dbReference type="SUPFAM" id="SSF56349">
    <property type="entry name" value="DNA breaking-rejoining enzymes"/>
    <property type="match status" value="1"/>
</dbReference>
<evidence type="ECO:0000313" key="3">
    <source>
        <dbReference type="EMBL" id="MDT0344449.1"/>
    </source>
</evidence>
<comment type="caution">
    <text evidence="3">The sequence shown here is derived from an EMBL/GenBank/DDBJ whole genome shotgun (WGS) entry which is preliminary data.</text>
</comment>
<dbReference type="Proteomes" id="UP001183246">
    <property type="component" value="Unassembled WGS sequence"/>
</dbReference>
<keyword evidence="1" id="KW-0233">DNA recombination</keyword>
<dbReference type="EMBL" id="JAVREL010000010">
    <property type="protein sequence ID" value="MDT0344449.1"/>
    <property type="molecule type" value="Genomic_DNA"/>
</dbReference>
<protein>
    <submittedName>
        <fullName evidence="3">Tyrosine-type recombinase/integrase</fullName>
    </submittedName>
</protein>
<evidence type="ECO:0000259" key="2">
    <source>
        <dbReference type="PROSITE" id="PS51898"/>
    </source>
</evidence>
<proteinExistence type="predicted"/>
<dbReference type="InterPro" id="IPR013762">
    <property type="entry name" value="Integrase-like_cat_sf"/>
</dbReference>
<evidence type="ECO:0000256" key="1">
    <source>
        <dbReference type="ARBA" id="ARBA00023172"/>
    </source>
</evidence>
<dbReference type="InterPro" id="IPR002104">
    <property type="entry name" value="Integrase_catalytic"/>
</dbReference>
<evidence type="ECO:0000313" key="4">
    <source>
        <dbReference type="Proteomes" id="UP001183246"/>
    </source>
</evidence>
<organism evidence="3 4">
    <name type="scientific">Streptomyces litchfieldiae</name>
    <dbReference type="NCBI Taxonomy" id="3075543"/>
    <lineage>
        <taxon>Bacteria</taxon>
        <taxon>Bacillati</taxon>
        <taxon>Actinomycetota</taxon>
        <taxon>Actinomycetes</taxon>
        <taxon>Kitasatosporales</taxon>
        <taxon>Streptomycetaceae</taxon>
        <taxon>Streptomyces</taxon>
    </lineage>
</organism>